<dbReference type="PROSITE" id="PS50088">
    <property type="entry name" value="ANK_REPEAT"/>
    <property type="match status" value="2"/>
</dbReference>
<evidence type="ECO:0000256" key="2">
    <source>
        <dbReference type="ARBA" id="ARBA00023043"/>
    </source>
</evidence>
<gene>
    <name evidence="5" type="ORF">NW768_002649</name>
</gene>
<feature type="repeat" description="ANK" evidence="3">
    <location>
        <begin position="360"/>
        <end position="398"/>
    </location>
</feature>
<evidence type="ECO:0000256" key="4">
    <source>
        <dbReference type="SAM" id="MobiDB-lite"/>
    </source>
</evidence>
<dbReference type="EMBL" id="JAOQBH010000003">
    <property type="protein sequence ID" value="KAJ4138776.1"/>
    <property type="molecule type" value="Genomic_DNA"/>
</dbReference>
<comment type="caution">
    <text evidence="5">The sequence shown here is derived from an EMBL/GenBank/DDBJ whole genome shotgun (WGS) entry which is preliminary data.</text>
</comment>
<evidence type="ECO:0008006" key="7">
    <source>
        <dbReference type="Google" id="ProtNLM"/>
    </source>
</evidence>
<dbReference type="SUPFAM" id="SSF48403">
    <property type="entry name" value="Ankyrin repeat"/>
    <property type="match status" value="1"/>
</dbReference>
<feature type="compositionally biased region" description="Basic and acidic residues" evidence="4">
    <location>
        <begin position="532"/>
        <end position="553"/>
    </location>
</feature>
<dbReference type="PANTHER" id="PTHR24178">
    <property type="entry name" value="MOLTING PROTEIN MLT-4"/>
    <property type="match status" value="1"/>
</dbReference>
<reference evidence="5" key="1">
    <citation type="submission" date="2022-09" db="EMBL/GenBank/DDBJ databases">
        <title>Fusarium specimens isolated from Avocado Roots.</title>
        <authorList>
            <person name="Stajich J."/>
            <person name="Roper C."/>
            <person name="Heimlech-Rivalta G."/>
        </authorList>
    </citation>
    <scope>NUCLEOTIDE SEQUENCE</scope>
    <source>
        <strain evidence="5">CF00095</strain>
    </source>
</reference>
<keyword evidence="1" id="KW-0677">Repeat</keyword>
<dbReference type="Pfam" id="PF12796">
    <property type="entry name" value="Ank_2"/>
    <property type="match status" value="1"/>
</dbReference>
<proteinExistence type="predicted"/>
<evidence type="ECO:0000313" key="5">
    <source>
        <dbReference type="EMBL" id="KAJ4138776.1"/>
    </source>
</evidence>
<evidence type="ECO:0000256" key="3">
    <source>
        <dbReference type="PROSITE-ProRule" id="PRU00023"/>
    </source>
</evidence>
<accession>A0ABQ8RNY4</accession>
<name>A0ABQ8RNY4_FUSEQ</name>
<dbReference type="PROSITE" id="PS50297">
    <property type="entry name" value="ANK_REP_REGION"/>
    <property type="match status" value="1"/>
</dbReference>
<dbReference type="Gene3D" id="1.25.40.20">
    <property type="entry name" value="Ankyrin repeat-containing domain"/>
    <property type="match status" value="1"/>
</dbReference>
<dbReference type="Proteomes" id="UP001152024">
    <property type="component" value="Unassembled WGS sequence"/>
</dbReference>
<feature type="region of interest" description="Disordered" evidence="4">
    <location>
        <begin position="529"/>
        <end position="571"/>
    </location>
</feature>
<dbReference type="InterPro" id="IPR002110">
    <property type="entry name" value="Ankyrin_rpt"/>
</dbReference>
<keyword evidence="6" id="KW-1185">Reference proteome</keyword>
<dbReference type="SMART" id="SM00248">
    <property type="entry name" value="ANK"/>
    <property type="match status" value="7"/>
</dbReference>
<sequence>MSSPISEHGYENDYTGVPNFSPLYPELLITDGDGSILRETQDFSVLDGIVRRNDMRTLEQYLEKGSWAIPRAPDVPRQLIGDSPEMEYFFMAAATGSLEALQMLLTHKAEEDNQRPEQIRFGHRRYELLNVAARWGNLNITQFLLENQPLYSYIHDRDSEGFTPILAAANFFETQFLLPFNKEEDLSPGRSERVMNLLLDYGACASDALPPGHWENTKTPWQTVLSFSVEWASAALIERLIEAGADVRSKTRAPRSESGLDDRLEEENFEVEPLFIACSVANLDAVKTIIGSLQGSMSAEEISHIRGIRGTLPIHSATRNTLMTSKDSGWVLQERLPNITAILDFLLDLDPTTINAQDDDGNTPLHHAARAFGRHKRLFAPVFTFLCDRGANASIRNKKLETPLHTLLKVYENELRRYSCYEDEFILDTSALLTLLAHGAGVSDVDHDGNTPLHLVAEVLNYSNGVSLLLDRGADPSQPNAKQETALHRAARGTCLTGYANIIAPKKIAMQDDVMGRLVNIGGEQLMDAMDAEGKTPRQLREEKRETWRDRDIPLWMRQQNGSSSRGGRGG</sequence>
<dbReference type="Pfam" id="PF00023">
    <property type="entry name" value="Ank"/>
    <property type="match status" value="1"/>
</dbReference>
<keyword evidence="2 3" id="KW-0040">ANK repeat</keyword>
<evidence type="ECO:0000256" key="1">
    <source>
        <dbReference type="ARBA" id="ARBA00022737"/>
    </source>
</evidence>
<evidence type="ECO:0000313" key="6">
    <source>
        <dbReference type="Proteomes" id="UP001152024"/>
    </source>
</evidence>
<feature type="repeat" description="ANK" evidence="3">
    <location>
        <begin position="448"/>
        <end position="481"/>
    </location>
</feature>
<dbReference type="InterPro" id="IPR036770">
    <property type="entry name" value="Ankyrin_rpt-contain_sf"/>
</dbReference>
<organism evidence="5 6">
    <name type="scientific">Fusarium equiseti</name>
    <name type="common">Fusarium scirpi</name>
    <dbReference type="NCBI Taxonomy" id="61235"/>
    <lineage>
        <taxon>Eukaryota</taxon>
        <taxon>Fungi</taxon>
        <taxon>Dikarya</taxon>
        <taxon>Ascomycota</taxon>
        <taxon>Pezizomycotina</taxon>
        <taxon>Sordariomycetes</taxon>
        <taxon>Hypocreomycetidae</taxon>
        <taxon>Hypocreales</taxon>
        <taxon>Nectriaceae</taxon>
        <taxon>Fusarium</taxon>
        <taxon>Fusarium incarnatum-equiseti species complex</taxon>
    </lineage>
</organism>
<protein>
    <recommendedName>
        <fullName evidence="7">Ankyrin</fullName>
    </recommendedName>
</protein>
<dbReference type="PANTHER" id="PTHR24178:SF9">
    <property type="entry name" value="ANK_REP_REGION DOMAIN-CONTAINING PROTEIN"/>
    <property type="match status" value="1"/>
</dbReference>